<dbReference type="Proteomes" id="UP000078561">
    <property type="component" value="Unassembled WGS sequence"/>
</dbReference>
<reference evidence="1" key="1">
    <citation type="submission" date="2016-04" db="EMBL/GenBank/DDBJ databases">
        <authorList>
            <person name="Evans L.H."/>
            <person name="Alamgir A."/>
            <person name="Owens N."/>
            <person name="Weber N.D."/>
            <person name="Virtaneva K."/>
            <person name="Barbian K."/>
            <person name="Babar A."/>
            <person name="Rosenke K."/>
        </authorList>
    </citation>
    <scope>NUCLEOTIDE SEQUENCE [LARGE SCALE GENOMIC DNA]</scope>
    <source>
        <strain evidence="1">CBS 101.48</strain>
    </source>
</reference>
<accession>A0A163LT58</accession>
<gene>
    <name evidence="1" type="primary">ABSGL_01756.1 scaffold 2115</name>
</gene>
<evidence type="ECO:0000313" key="1">
    <source>
        <dbReference type="EMBL" id="SAL96358.1"/>
    </source>
</evidence>
<keyword evidence="2" id="KW-1185">Reference proteome</keyword>
<sequence length="163" mass="18438">MSFGSPCSAPPSPVLLGHPSWSALLDHDIAKATETECESDTRFIFYQLFAAFRLHCRRQDLAYTPIGLTDIKSYKQIKRDGKPYRSLYYESESLPVGVPSGNNTVMILVSKERKECCFGSVYFNFKVLHDGMEKNLVTLKILRGVTQDKKMLRGSLRDGHTAR</sequence>
<dbReference type="EMBL" id="LT550934">
    <property type="protein sequence ID" value="SAL96358.1"/>
    <property type="molecule type" value="Genomic_DNA"/>
</dbReference>
<name>A0A163LT58_ABSGL</name>
<dbReference type="AlphaFoldDB" id="A0A163LT58"/>
<proteinExistence type="predicted"/>
<protein>
    <submittedName>
        <fullName evidence="1">Uncharacterized protein</fullName>
    </submittedName>
</protein>
<organism evidence="1">
    <name type="scientific">Absidia glauca</name>
    <name type="common">Pin mould</name>
    <dbReference type="NCBI Taxonomy" id="4829"/>
    <lineage>
        <taxon>Eukaryota</taxon>
        <taxon>Fungi</taxon>
        <taxon>Fungi incertae sedis</taxon>
        <taxon>Mucoromycota</taxon>
        <taxon>Mucoromycotina</taxon>
        <taxon>Mucoromycetes</taxon>
        <taxon>Mucorales</taxon>
        <taxon>Cunninghamellaceae</taxon>
        <taxon>Absidia</taxon>
    </lineage>
</organism>
<dbReference type="InParanoid" id="A0A163LT58"/>
<evidence type="ECO:0000313" key="2">
    <source>
        <dbReference type="Proteomes" id="UP000078561"/>
    </source>
</evidence>